<evidence type="ECO:0000256" key="2">
    <source>
        <dbReference type="ARBA" id="ARBA00005697"/>
    </source>
</evidence>
<accession>A0A813F7X1</accession>
<dbReference type="InterPro" id="IPR006043">
    <property type="entry name" value="NCS2"/>
</dbReference>
<comment type="subcellular location">
    <subcellularLocation>
        <location evidence="1">Endomembrane system</location>
        <topology evidence="1">Multi-pass membrane protein</topology>
    </subcellularLocation>
</comment>
<feature type="transmembrane region" description="Helical" evidence="7">
    <location>
        <begin position="416"/>
        <end position="437"/>
    </location>
</feature>
<feature type="transmembrane region" description="Helical" evidence="7">
    <location>
        <begin position="380"/>
        <end position="404"/>
    </location>
</feature>
<evidence type="ECO:0000256" key="1">
    <source>
        <dbReference type="ARBA" id="ARBA00004127"/>
    </source>
</evidence>
<name>A0A813F7X1_POLGL</name>
<dbReference type="GO" id="GO:0005886">
    <property type="term" value="C:plasma membrane"/>
    <property type="evidence" value="ECO:0007669"/>
    <property type="project" value="TreeGrafter"/>
</dbReference>
<feature type="transmembrane region" description="Helical" evidence="7">
    <location>
        <begin position="483"/>
        <end position="506"/>
    </location>
</feature>
<evidence type="ECO:0000256" key="3">
    <source>
        <dbReference type="ARBA" id="ARBA00022448"/>
    </source>
</evidence>
<dbReference type="Pfam" id="PF00860">
    <property type="entry name" value="Xan_ur_permease"/>
    <property type="match status" value="1"/>
</dbReference>
<evidence type="ECO:0000313" key="8">
    <source>
        <dbReference type="EMBL" id="CAE8609666.1"/>
    </source>
</evidence>
<dbReference type="PANTHER" id="PTHR43337:SF1">
    <property type="entry name" value="XANTHINE_URACIL PERMEASE C887.17-RELATED"/>
    <property type="match status" value="1"/>
</dbReference>
<dbReference type="EMBL" id="CAJNNV010024378">
    <property type="protein sequence ID" value="CAE8609666.1"/>
    <property type="molecule type" value="Genomic_DNA"/>
</dbReference>
<proteinExistence type="inferred from homology"/>
<dbReference type="OrthoDB" id="435315at2759"/>
<feature type="transmembrane region" description="Helical" evidence="7">
    <location>
        <begin position="152"/>
        <end position="175"/>
    </location>
</feature>
<organism evidence="8 9">
    <name type="scientific">Polarella glacialis</name>
    <name type="common">Dinoflagellate</name>
    <dbReference type="NCBI Taxonomy" id="89957"/>
    <lineage>
        <taxon>Eukaryota</taxon>
        <taxon>Sar</taxon>
        <taxon>Alveolata</taxon>
        <taxon>Dinophyceae</taxon>
        <taxon>Suessiales</taxon>
        <taxon>Suessiaceae</taxon>
        <taxon>Polarella</taxon>
    </lineage>
</organism>
<comment type="similarity">
    <text evidence="2">Belongs to the nucleobase:cation symporter-2 (NCS2) (TC 2.A.40) family. Azg-like subfamily.</text>
</comment>
<keyword evidence="3" id="KW-0813">Transport</keyword>
<dbReference type="PANTHER" id="PTHR43337">
    <property type="entry name" value="XANTHINE/URACIL PERMEASE C887.17-RELATED"/>
    <property type="match status" value="1"/>
</dbReference>
<comment type="caution">
    <text evidence="8">The sequence shown here is derived from an EMBL/GenBank/DDBJ whole genome shotgun (WGS) entry which is preliminary data.</text>
</comment>
<evidence type="ECO:0000256" key="6">
    <source>
        <dbReference type="ARBA" id="ARBA00023136"/>
    </source>
</evidence>
<evidence type="ECO:0000256" key="5">
    <source>
        <dbReference type="ARBA" id="ARBA00022989"/>
    </source>
</evidence>
<feature type="transmembrane region" description="Helical" evidence="7">
    <location>
        <begin position="237"/>
        <end position="255"/>
    </location>
</feature>
<feature type="transmembrane region" description="Helical" evidence="7">
    <location>
        <begin position="196"/>
        <end position="217"/>
    </location>
</feature>
<dbReference type="GO" id="GO:0005345">
    <property type="term" value="F:purine nucleobase transmembrane transporter activity"/>
    <property type="evidence" value="ECO:0007669"/>
    <property type="project" value="TreeGrafter"/>
</dbReference>
<dbReference type="InterPro" id="IPR045018">
    <property type="entry name" value="Azg-like"/>
</dbReference>
<reference evidence="8" key="1">
    <citation type="submission" date="2021-02" db="EMBL/GenBank/DDBJ databases">
        <authorList>
            <person name="Dougan E. K."/>
            <person name="Rhodes N."/>
            <person name="Thang M."/>
            <person name="Chan C."/>
        </authorList>
    </citation>
    <scope>NUCLEOTIDE SEQUENCE</scope>
</reference>
<dbReference type="OMA" id="RKGSYFF"/>
<evidence type="ECO:0000256" key="7">
    <source>
        <dbReference type="SAM" id="Phobius"/>
    </source>
</evidence>
<dbReference type="AlphaFoldDB" id="A0A813F7X1"/>
<feature type="transmembrane region" description="Helical" evidence="7">
    <location>
        <begin position="444"/>
        <end position="463"/>
    </location>
</feature>
<gene>
    <name evidence="8" type="ORF">PGLA1383_LOCUS27494</name>
</gene>
<feature type="transmembrane region" description="Helical" evidence="7">
    <location>
        <begin position="79"/>
        <end position="100"/>
    </location>
</feature>
<keyword evidence="6 7" id="KW-0472">Membrane</keyword>
<sequence length="564" mass="59367">MAMLATECKSNGNLFQECTTEKEPLSPKQVYLSRKGAPKTPSKLKILGLAGDFSHLTRSDPFHVRKHGSTYWTEIRAGITTFLAMAYILPVNSGMLSIVIPGMKEQLVCATALSACFGCCLMGVLSNYPFMLAPGMGTNAFFTFSIILGRGLPWQAGLAAVFVASWIFILLSIIIGRGLPFVVRLIPTGVKDSIGAGVGLFLAFISFQSAEGMGISISDPATLVALNPLGAGEYDAAKIWLSLLVLVLTATLFVAKIPGAPLIGILFGTAVCWIEGAIRGEAGSVFGYPFGSNGDRNVPQFHVYVPQGFVAAPTLAGLSGALWEGFGAAVDPETASTFWTAVATFCYTDFLDSCGTFLVVAKVAGLTDSRGHLPLARQNMAYLADGIAALVGSMLGVSTVTTYVESISGVADGAKTGLAAIVTGACFFLAIFFAPLFSAIPPLASGPILCLLGSLMFGSVRGIDWDDLEESLPAFLTIVTMPFTFGIGYGIIAGVVAWVVLQLILVPHRMKQGVHPFVRFRALWNAAWIDGQEAAEDKTDVLVCADADAMPIGASAAQAEPDLV</sequence>
<evidence type="ECO:0000256" key="4">
    <source>
        <dbReference type="ARBA" id="ARBA00022692"/>
    </source>
</evidence>
<keyword evidence="5 7" id="KW-1133">Transmembrane helix</keyword>
<feature type="transmembrane region" description="Helical" evidence="7">
    <location>
        <begin position="107"/>
        <end position="132"/>
    </location>
</feature>
<protein>
    <submittedName>
        <fullName evidence="8">Uncharacterized protein</fullName>
    </submittedName>
</protein>
<keyword evidence="9" id="KW-1185">Reference proteome</keyword>
<dbReference type="Proteomes" id="UP000654075">
    <property type="component" value="Unassembled WGS sequence"/>
</dbReference>
<evidence type="ECO:0000313" key="9">
    <source>
        <dbReference type="Proteomes" id="UP000654075"/>
    </source>
</evidence>
<dbReference type="GO" id="GO:0012505">
    <property type="term" value="C:endomembrane system"/>
    <property type="evidence" value="ECO:0007669"/>
    <property type="project" value="UniProtKB-SubCell"/>
</dbReference>
<keyword evidence="4 7" id="KW-0812">Transmembrane</keyword>